<dbReference type="InterPro" id="IPR001611">
    <property type="entry name" value="Leu-rich_rpt"/>
</dbReference>
<evidence type="ECO:0008006" key="8">
    <source>
        <dbReference type="Google" id="ProtNLM"/>
    </source>
</evidence>
<feature type="chain" id="PRO_5007806863" description="Leucine-rich repeat-containing N-terminal plant-type domain-containing protein" evidence="5">
    <location>
        <begin position="22"/>
        <end position="284"/>
    </location>
</feature>
<evidence type="ECO:0000256" key="5">
    <source>
        <dbReference type="SAM" id="SignalP"/>
    </source>
</evidence>
<evidence type="ECO:0000256" key="4">
    <source>
        <dbReference type="ARBA" id="ARBA00022737"/>
    </source>
</evidence>
<dbReference type="Pfam" id="PF00560">
    <property type="entry name" value="LRR_1"/>
    <property type="match status" value="4"/>
</dbReference>
<dbReference type="InterPro" id="IPR051582">
    <property type="entry name" value="LRR_extensin-like_regulator"/>
</dbReference>
<dbReference type="AlphaFoldDB" id="A0A139HLM4"/>
<organism evidence="6 7">
    <name type="scientific">Pseudocercospora eumusae</name>
    <dbReference type="NCBI Taxonomy" id="321146"/>
    <lineage>
        <taxon>Eukaryota</taxon>
        <taxon>Fungi</taxon>
        <taxon>Dikarya</taxon>
        <taxon>Ascomycota</taxon>
        <taxon>Pezizomycotina</taxon>
        <taxon>Dothideomycetes</taxon>
        <taxon>Dothideomycetidae</taxon>
        <taxon>Mycosphaerellales</taxon>
        <taxon>Mycosphaerellaceae</taxon>
        <taxon>Pseudocercospora</taxon>
    </lineage>
</organism>
<dbReference type="PANTHER" id="PTHR32093">
    <property type="entry name" value="LEUCINE-RICH REPEAT EXTENSIN-LIKE PROTEIN 3-RELATED"/>
    <property type="match status" value="1"/>
</dbReference>
<keyword evidence="3 5" id="KW-0732">Signal</keyword>
<evidence type="ECO:0000256" key="1">
    <source>
        <dbReference type="ARBA" id="ARBA00004613"/>
    </source>
</evidence>
<accession>A0A139HLM4</accession>
<dbReference type="Gene3D" id="3.80.10.10">
    <property type="entry name" value="Ribonuclease Inhibitor"/>
    <property type="match status" value="2"/>
</dbReference>
<dbReference type="Proteomes" id="UP000070133">
    <property type="component" value="Unassembled WGS sequence"/>
</dbReference>
<dbReference type="SUPFAM" id="SSF52058">
    <property type="entry name" value="L domain-like"/>
    <property type="match status" value="1"/>
</dbReference>
<reference evidence="6 7" key="1">
    <citation type="submission" date="2015-07" db="EMBL/GenBank/DDBJ databases">
        <title>Comparative genomics of the Sigatoka disease complex on banana suggests a link between parallel evolutionary changes in Pseudocercospora fijiensis and Pseudocercospora eumusae and increased virulence on the banana host.</title>
        <authorList>
            <person name="Chang T.-C."/>
            <person name="Salvucci A."/>
            <person name="Crous P.W."/>
            <person name="Stergiopoulos I."/>
        </authorList>
    </citation>
    <scope>NUCLEOTIDE SEQUENCE [LARGE SCALE GENOMIC DNA]</scope>
    <source>
        <strain evidence="6 7">CBS 114824</strain>
    </source>
</reference>
<dbReference type="EMBL" id="LFZN01000031">
    <property type="protein sequence ID" value="KXT03378.1"/>
    <property type="molecule type" value="Genomic_DNA"/>
</dbReference>
<dbReference type="OrthoDB" id="676979at2759"/>
<protein>
    <recommendedName>
        <fullName evidence="8">Leucine-rich repeat-containing N-terminal plant-type domain-containing protein</fullName>
    </recommendedName>
</protein>
<name>A0A139HLM4_9PEZI</name>
<dbReference type="InterPro" id="IPR032675">
    <property type="entry name" value="LRR_dom_sf"/>
</dbReference>
<comment type="subcellular location">
    <subcellularLocation>
        <location evidence="1">Secreted</location>
    </subcellularLocation>
</comment>
<evidence type="ECO:0000256" key="3">
    <source>
        <dbReference type="ARBA" id="ARBA00022729"/>
    </source>
</evidence>
<proteinExistence type="predicted"/>
<keyword evidence="7" id="KW-1185">Reference proteome</keyword>
<evidence type="ECO:0000256" key="2">
    <source>
        <dbReference type="ARBA" id="ARBA00022525"/>
    </source>
</evidence>
<dbReference type="GO" id="GO:0005576">
    <property type="term" value="C:extracellular region"/>
    <property type="evidence" value="ECO:0007669"/>
    <property type="project" value="UniProtKB-SubCell"/>
</dbReference>
<sequence>MPSFTLSSAVLLGWISSTAYAAPPVGLPQGDNLLRDRATLQAFAKTITSDPDGNITKTYGGPNVCDFAGVTCDTTPDGYEAVAGIDYNQYHIGSNLRLTGLLDKLVDLSFLHANTNDFVGTIPDVSNLQYLSEIDLSNNRLNGLFPKKIFAAPLTFLDLRFNSFSGPLPKDLFNDKDMDVLFLNDNKFTGPIPETTTANVTYVTLANNLLTGSIPASLANNVGLKEILLSGNLLTGNVPEALCALPLDVLDVSGNPQLSGALGPKCKALLKKEVLNITDTALTA</sequence>
<dbReference type="PANTHER" id="PTHR32093:SF128">
    <property type="entry name" value="LEUCINE-RICH REPEAT-CONTAINING N-TERMINAL PLANT-TYPE DOMAIN-CONTAINING PROTEIN"/>
    <property type="match status" value="1"/>
</dbReference>
<evidence type="ECO:0000313" key="7">
    <source>
        <dbReference type="Proteomes" id="UP000070133"/>
    </source>
</evidence>
<evidence type="ECO:0000313" key="6">
    <source>
        <dbReference type="EMBL" id="KXT03378.1"/>
    </source>
</evidence>
<keyword evidence="2" id="KW-0964">Secreted</keyword>
<gene>
    <name evidence="6" type="ORF">AC578_3987</name>
</gene>
<keyword evidence="4" id="KW-0677">Repeat</keyword>
<dbReference type="STRING" id="321146.A0A139HLM4"/>
<feature type="signal peptide" evidence="5">
    <location>
        <begin position="1"/>
        <end position="21"/>
    </location>
</feature>
<comment type="caution">
    <text evidence="6">The sequence shown here is derived from an EMBL/GenBank/DDBJ whole genome shotgun (WGS) entry which is preliminary data.</text>
</comment>